<feature type="transmembrane region" description="Helical" evidence="1">
    <location>
        <begin position="23"/>
        <end position="45"/>
    </location>
</feature>
<dbReference type="Proteomes" id="UP001500280">
    <property type="component" value="Unassembled WGS sequence"/>
</dbReference>
<keyword evidence="1" id="KW-1133">Transmembrane helix</keyword>
<evidence type="ECO:0008006" key="4">
    <source>
        <dbReference type="Google" id="ProtNLM"/>
    </source>
</evidence>
<feature type="transmembrane region" description="Helical" evidence="1">
    <location>
        <begin position="400"/>
        <end position="427"/>
    </location>
</feature>
<feature type="transmembrane region" description="Helical" evidence="1">
    <location>
        <begin position="270"/>
        <end position="288"/>
    </location>
</feature>
<protein>
    <recommendedName>
        <fullName evidence="4">FtsX-like permease family protein</fullName>
    </recommendedName>
</protein>
<feature type="transmembrane region" description="Helical" evidence="1">
    <location>
        <begin position="65"/>
        <end position="88"/>
    </location>
</feature>
<feature type="transmembrane region" description="Helical" evidence="1">
    <location>
        <begin position="308"/>
        <end position="334"/>
    </location>
</feature>
<feature type="transmembrane region" description="Helical" evidence="1">
    <location>
        <begin position="194"/>
        <end position="219"/>
    </location>
</feature>
<feature type="transmembrane region" description="Helical" evidence="1">
    <location>
        <begin position="365"/>
        <end position="388"/>
    </location>
</feature>
<keyword evidence="1" id="KW-0812">Transmembrane</keyword>
<dbReference type="RefSeq" id="WP_344149505.1">
    <property type="nucleotide sequence ID" value="NZ_BAAANF010000008.1"/>
</dbReference>
<feature type="transmembrane region" description="Helical" evidence="1">
    <location>
        <begin position="120"/>
        <end position="142"/>
    </location>
</feature>
<dbReference type="EMBL" id="BAAANF010000008">
    <property type="protein sequence ID" value="GAA1679316.1"/>
    <property type="molecule type" value="Genomic_DNA"/>
</dbReference>
<keyword evidence="1" id="KW-0472">Membrane</keyword>
<evidence type="ECO:0000313" key="3">
    <source>
        <dbReference type="Proteomes" id="UP001500280"/>
    </source>
</evidence>
<reference evidence="3" key="1">
    <citation type="journal article" date="2019" name="Int. J. Syst. Evol. Microbiol.">
        <title>The Global Catalogue of Microorganisms (GCM) 10K type strain sequencing project: providing services to taxonomists for standard genome sequencing and annotation.</title>
        <authorList>
            <consortium name="The Broad Institute Genomics Platform"/>
            <consortium name="The Broad Institute Genome Sequencing Center for Infectious Disease"/>
            <person name="Wu L."/>
            <person name="Ma J."/>
        </authorList>
    </citation>
    <scope>NUCLEOTIDE SEQUENCE [LARGE SCALE GENOMIC DNA]</scope>
    <source>
        <strain evidence="3">JCM 14307</strain>
    </source>
</reference>
<accession>A0ABP4SYJ8</accession>
<name>A0ABP4SYJ8_9ACTN</name>
<proteinExistence type="predicted"/>
<keyword evidence="3" id="KW-1185">Reference proteome</keyword>
<sequence>MSLSLSTTLLLARSRTPADRSRVRLATAALSFSGALLINAVHIGSLGRGELSKDHYSNYVAESGLRPGLTAALAILAVLAGALSVQALRLGTAARERRFAALQLAGASSRQVRRLSTADATLIGLSGGLLSGPLYAILTVLFSGLPRVTQVFPGLSSSDLLVWVAVAVALPLGGAAMGYLTYRDPSASRPASGFPAPLAVIAGLVCLVLAVLTAAGFGFFTSPLILIGLAVVWATQIPRSVGPIGRWLARSGQAGRLLAGARIVADARSAARMGGLLLGCAFLVGALVHEGLVTITGKNDPDSLGFYVAGFGMSALGLALLTGIALASLTVGVADQLVEQRRQLACLTALGVDGRFLHRVVRDQISLVATPALMIGSCVGLLMGPQGLIGFQVDLPSLPFLAVGLAGLLLLSWGFAVGGAALAGYLLRNQLRDALDPENLRAA</sequence>
<evidence type="ECO:0000313" key="2">
    <source>
        <dbReference type="EMBL" id="GAA1679316.1"/>
    </source>
</evidence>
<feature type="transmembrane region" description="Helical" evidence="1">
    <location>
        <begin position="162"/>
        <end position="182"/>
    </location>
</feature>
<evidence type="ECO:0000256" key="1">
    <source>
        <dbReference type="SAM" id="Phobius"/>
    </source>
</evidence>
<comment type="caution">
    <text evidence="2">The sequence shown here is derived from an EMBL/GenBank/DDBJ whole genome shotgun (WGS) entry which is preliminary data.</text>
</comment>
<gene>
    <name evidence="2" type="ORF">GCM10009745_23890</name>
</gene>
<organism evidence="2 3">
    <name type="scientific">Kribbella yunnanensis</name>
    <dbReference type="NCBI Taxonomy" id="190194"/>
    <lineage>
        <taxon>Bacteria</taxon>
        <taxon>Bacillati</taxon>
        <taxon>Actinomycetota</taxon>
        <taxon>Actinomycetes</taxon>
        <taxon>Propionibacteriales</taxon>
        <taxon>Kribbellaceae</taxon>
        <taxon>Kribbella</taxon>
    </lineage>
</organism>